<dbReference type="Gene3D" id="3.40.50.12780">
    <property type="entry name" value="N-terminal domain of ligase-like"/>
    <property type="match status" value="1"/>
</dbReference>
<dbReference type="Proteomes" id="UP000095759">
    <property type="component" value="Unassembled WGS sequence"/>
</dbReference>
<dbReference type="Gene3D" id="3.30.300.30">
    <property type="match status" value="1"/>
</dbReference>
<comment type="caution">
    <text evidence="6">The sequence shown here is derived from an EMBL/GenBank/DDBJ whole genome shotgun (WGS) entry which is preliminary data.</text>
</comment>
<dbReference type="InterPro" id="IPR045851">
    <property type="entry name" value="AMP-bd_C_sf"/>
</dbReference>
<dbReference type="PROSITE" id="PS00455">
    <property type="entry name" value="AMP_BINDING"/>
    <property type="match status" value="1"/>
</dbReference>
<keyword evidence="7" id="KW-1185">Reference proteome</keyword>
<accession>A0A1E5PIF2</accession>
<reference evidence="6 7" key="1">
    <citation type="submission" date="2016-08" db="EMBL/GenBank/DDBJ databases">
        <title>Complete genome sequence of Streptomyces agglomeratus strain 6-3-2, a novel anti-MRSA actinomycete isolated from Wuli of Tebit, China.</title>
        <authorList>
            <person name="Chen X."/>
        </authorList>
    </citation>
    <scope>NUCLEOTIDE SEQUENCE [LARGE SCALE GENOMIC DNA]</scope>
    <source>
        <strain evidence="6 7">6-3-2</strain>
    </source>
</reference>
<proteinExistence type="predicted"/>
<dbReference type="PANTHER" id="PTHR43767:SF1">
    <property type="entry name" value="NONRIBOSOMAL PEPTIDE SYNTHASE PES1 (EUROFUNG)-RELATED"/>
    <property type="match status" value="1"/>
</dbReference>
<dbReference type="InterPro" id="IPR025110">
    <property type="entry name" value="AMP-bd_C"/>
</dbReference>
<feature type="domain" description="AMP-dependent synthetase/ligase" evidence="4">
    <location>
        <begin position="31"/>
        <end position="387"/>
    </location>
</feature>
<dbReference type="AlphaFoldDB" id="A0A1E5PIF2"/>
<dbReference type="InterPro" id="IPR050237">
    <property type="entry name" value="ATP-dep_AMP-bd_enzyme"/>
</dbReference>
<evidence type="ECO:0000259" key="4">
    <source>
        <dbReference type="Pfam" id="PF00501"/>
    </source>
</evidence>
<dbReference type="GO" id="GO:0005524">
    <property type="term" value="F:ATP binding"/>
    <property type="evidence" value="ECO:0007669"/>
    <property type="project" value="UniProtKB-KW"/>
</dbReference>
<dbReference type="EMBL" id="MEHJ01000001">
    <property type="protein sequence ID" value="OEJ29309.1"/>
    <property type="molecule type" value="Genomic_DNA"/>
</dbReference>
<dbReference type="PANTHER" id="PTHR43767">
    <property type="entry name" value="LONG-CHAIN-FATTY-ACID--COA LIGASE"/>
    <property type="match status" value="1"/>
</dbReference>
<dbReference type="Pfam" id="PF00501">
    <property type="entry name" value="AMP-binding"/>
    <property type="match status" value="1"/>
</dbReference>
<dbReference type="SUPFAM" id="SSF56801">
    <property type="entry name" value="Acetyl-CoA synthetase-like"/>
    <property type="match status" value="1"/>
</dbReference>
<keyword evidence="2" id="KW-0547">Nucleotide-binding</keyword>
<protein>
    <submittedName>
        <fullName evidence="6">2,3-dihydroxybenzoate-AMP ligase</fullName>
    </submittedName>
</protein>
<keyword evidence="3" id="KW-0067">ATP-binding</keyword>
<feature type="domain" description="AMP-binding enzyme C-terminal" evidence="5">
    <location>
        <begin position="438"/>
        <end position="512"/>
    </location>
</feature>
<evidence type="ECO:0000256" key="2">
    <source>
        <dbReference type="ARBA" id="ARBA00022741"/>
    </source>
</evidence>
<name>A0A1E5PIF2_9ACTN</name>
<gene>
    <name evidence="6" type="ORF">AS594_08740</name>
</gene>
<evidence type="ECO:0000313" key="7">
    <source>
        <dbReference type="Proteomes" id="UP000095759"/>
    </source>
</evidence>
<dbReference type="OrthoDB" id="9803968at2"/>
<dbReference type="STRING" id="285458.BGM19_28370"/>
<dbReference type="FunFam" id="2.30.38.10:FF:000003">
    <property type="entry name" value="Vibriobactin-specific 2,3-dihydroxybenzoate-AMP ligase"/>
    <property type="match status" value="1"/>
</dbReference>
<dbReference type="GO" id="GO:0016878">
    <property type="term" value="F:acid-thiol ligase activity"/>
    <property type="evidence" value="ECO:0007669"/>
    <property type="project" value="UniProtKB-ARBA"/>
</dbReference>
<dbReference type="InterPro" id="IPR042099">
    <property type="entry name" value="ANL_N_sf"/>
</dbReference>
<dbReference type="InterPro" id="IPR020845">
    <property type="entry name" value="AMP-binding_CS"/>
</dbReference>
<dbReference type="RefSeq" id="WP_069930370.1">
    <property type="nucleotide sequence ID" value="NZ_MEHI01000001.1"/>
</dbReference>
<sequence>MIDGFVPWPDGLAQEYRRDGYWLGRPLGDLFQESCARHADRVAVVCGERELTYAELGDSAQRLAYGLLELGVRPSDRVVVQMPNIPEFVVLILALLRVGAIPVLALPGYRRVEMAHVGAHSGAVAYAVKDEFGGFDFRRLAREVSFAGHVLVSGDAQEFVALDALAGAPRELPSVNPSDPALFLLSSGTTGLPKLIPRTHDELAYLMRATARAMGAGSDLVYLAVNPVSHTAALACPGVLGSLLLGGKAVLTSSVRPDEVFPLIEREKVTVTSLVPAVLRLWADSGRQHHDLSRLVLQIGSAPLDSALATRARKVLACGLTRWFGTTEGFLAHTRLDDPEEVIENTEGRPLSEADEMLVVGPSGEPLPDGEAGELLVRGPYTIRGYYRAPEQNARSFTPDGFYRTGDLACRRPDGNLVILGRIKDVINRAGEKVSPEEVERHLCAHPAVRDAAVVGVPDRTLGERTYAFLLLRTDVTSAAVKTHLRERGLATYKIPDRIVTLADLPRTAMGKTDKEALRARARSS</sequence>
<dbReference type="InterPro" id="IPR000873">
    <property type="entry name" value="AMP-dep_synth/lig_dom"/>
</dbReference>
<organism evidence="6 7">
    <name type="scientific">Streptomyces agglomeratus</name>
    <dbReference type="NCBI Taxonomy" id="285458"/>
    <lineage>
        <taxon>Bacteria</taxon>
        <taxon>Bacillati</taxon>
        <taxon>Actinomycetota</taxon>
        <taxon>Actinomycetes</taxon>
        <taxon>Kitasatosporales</taxon>
        <taxon>Streptomycetaceae</taxon>
        <taxon>Streptomyces</taxon>
    </lineage>
</organism>
<keyword evidence="1 6" id="KW-0436">Ligase</keyword>
<evidence type="ECO:0000259" key="5">
    <source>
        <dbReference type="Pfam" id="PF13193"/>
    </source>
</evidence>
<evidence type="ECO:0000256" key="3">
    <source>
        <dbReference type="ARBA" id="ARBA00022840"/>
    </source>
</evidence>
<evidence type="ECO:0000313" key="6">
    <source>
        <dbReference type="EMBL" id="OEJ29309.1"/>
    </source>
</evidence>
<dbReference type="Pfam" id="PF13193">
    <property type="entry name" value="AMP-binding_C"/>
    <property type="match status" value="1"/>
</dbReference>
<evidence type="ECO:0000256" key="1">
    <source>
        <dbReference type="ARBA" id="ARBA00022598"/>
    </source>
</evidence>